<dbReference type="OrthoDB" id="880990at2"/>
<proteinExistence type="predicted"/>
<dbReference type="AlphaFoldDB" id="A0A0C1QCI7"/>
<protein>
    <recommendedName>
        <fullName evidence="2">Serine aminopeptidase S33 domain-containing protein</fullName>
    </recommendedName>
</protein>
<organism evidence="4 5">
    <name type="scientific">Pseudoalteromonas luteoviolacea</name>
    <dbReference type="NCBI Taxonomy" id="43657"/>
    <lineage>
        <taxon>Bacteria</taxon>
        <taxon>Pseudomonadati</taxon>
        <taxon>Pseudomonadota</taxon>
        <taxon>Gammaproteobacteria</taxon>
        <taxon>Alteromonadales</taxon>
        <taxon>Pseudoalteromonadaceae</taxon>
        <taxon>Pseudoalteromonas</taxon>
    </lineage>
</organism>
<dbReference type="EMBL" id="JWIC01000006">
    <property type="protein sequence ID" value="KID57068.1"/>
    <property type="molecule type" value="Genomic_DNA"/>
</dbReference>
<name>A0A0C1QCI7_9GAMM</name>
<dbReference type="Proteomes" id="UP000031327">
    <property type="component" value="Unassembled WGS sequence"/>
</dbReference>
<dbReference type="Pfam" id="PF12146">
    <property type="entry name" value="Hydrolase_4"/>
    <property type="match status" value="1"/>
</dbReference>
<dbReference type="Gene3D" id="3.40.50.1820">
    <property type="entry name" value="alpha/beta hydrolase"/>
    <property type="match status" value="1"/>
</dbReference>
<evidence type="ECO:0000256" key="1">
    <source>
        <dbReference type="SAM" id="SignalP"/>
    </source>
</evidence>
<evidence type="ECO:0000313" key="5">
    <source>
        <dbReference type="Proteomes" id="UP000031327"/>
    </source>
</evidence>
<sequence>MKFLLFLSISLFFVNTVEAQCNSSLNDVNVQGVCTKIKTYKSGEITKTPVLVVALHGDSPFNNPSYQYEFANQIALHSINTVSVGMLRPGYTDHLKRTSDGIRGETVGDNYDESRIHQIAKAIQKLKEYHNSEKVILAGHSGGSAITAKLIALYPRLINHAFIVSCPCNIPQWRADMYKSSHYEGFKKSLVTISPIEMIDNVANDIGITLFVGKDDKVTRPYLSNEYFIALKKAGKKVDYHVIDGDHRLFLNQTVLNSVVDVVSGYNKPSQPDL</sequence>
<accession>A0A0C1QCI7</accession>
<dbReference type="InterPro" id="IPR022742">
    <property type="entry name" value="Hydrolase_4"/>
</dbReference>
<dbReference type="InterPro" id="IPR029058">
    <property type="entry name" value="AB_hydrolase_fold"/>
</dbReference>
<dbReference type="RefSeq" id="WP_039608892.1">
    <property type="nucleotide sequence ID" value="NZ_JWIC01000005.1"/>
</dbReference>
<feature type="domain" description="Serine aminopeptidase S33" evidence="2">
    <location>
        <begin position="117"/>
        <end position="174"/>
    </location>
</feature>
<evidence type="ECO:0000259" key="2">
    <source>
        <dbReference type="Pfam" id="PF12146"/>
    </source>
</evidence>
<feature type="chain" id="PRO_5007391998" description="Serine aminopeptidase S33 domain-containing protein" evidence="1">
    <location>
        <begin position="20"/>
        <end position="274"/>
    </location>
</feature>
<keyword evidence="1" id="KW-0732">Signal</keyword>
<evidence type="ECO:0000313" key="4">
    <source>
        <dbReference type="EMBL" id="KID57115.1"/>
    </source>
</evidence>
<gene>
    <name evidence="4" type="ORF">JF50_07665</name>
    <name evidence="3" type="ORF">JF50_14535</name>
</gene>
<reference evidence="4 5" key="1">
    <citation type="submission" date="2014-12" db="EMBL/GenBank/DDBJ databases">
        <title>Draft Genome Sequence of Pseudoalteromonas luteoviolacea HI1.</title>
        <authorList>
            <person name="Asahina A.Y."/>
            <person name="Hadfield M.G."/>
        </authorList>
    </citation>
    <scope>NUCLEOTIDE SEQUENCE [LARGE SCALE GENOMIC DNA]</scope>
    <source>
        <strain evidence="4 5">HI1</strain>
    </source>
</reference>
<feature type="signal peptide" evidence="1">
    <location>
        <begin position="1"/>
        <end position="19"/>
    </location>
</feature>
<evidence type="ECO:0000313" key="3">
    <source>
        <dbReference type="EMBL" id="KID57068.1"/>
    </source>
</evidence>
<dbReference type="SUPFAM" id="SSF53474">
    <property type="entry name" value="alpha/beta-Hydrolases"/>
    <property type="match status" value="1"/>
</dbReference>
<comment type="caution">
    <text evidence="4">The sequence shown here is derived from an EMBL/GenBank/DDBJ whole genome shotgun (WGS) entry which is preliminary data.</text>
</comment>
<dbReference type="EMBL" id="JWIC01000005">
    <property type="protein sequence ID" value="KID57115.1"/>
    <property type="molecule type" value="Genomic_DNA"/>
</dbReference>